<organism evidence="1 2">
    <name type="scientific">Deinococcus detaillensis</name>
    <dbReference type="NCBI Taxonomy" id="2592048"/>
    <lineage>
        <taxon>Bacteria</taxon>
        <taxon>Thermotogati</taxon>
        <taxon>Deinococcota</taxon>
        <taxon>Deinococci</taxon>
        <taxon>Deinococcales</taxon>
        <taxon>Deinococcaceae</taxon>
        <taxon>Deinococcus</taxon>
    </lineage>
</organism>
<dbReference type="Proteomes" id="UP000316092">
    <property type="component" value="Unassembled WGS sequence"/>
</dbReference>
<keyword evidence="2" id="KW-1185">Reference proteome</keyword>
<comment type="caution">
    <text evidence="1">The sequence shown here is derived from an EMBL/GenBank/DDBJ whole genome shotgun (WGS) entry which is preliminary data.</text>
</comment>
<sequence length="82" mass="8592">MVNSVSALGGSAAVSDTERLQELMMAAEPLLGSDAERAEILLQEAHTLALNLGNVQNEARVLTLLGLTYLPGIGVAATDRRC</sequence>
<dbReference type="EMBL" id="VKDB01000027">
    <property type="protein sequence ID" value="TSA80769.1"/>
    <property type="molecule type" value="Genomic_DNA"/>
</dbReference>
<gene>
    <name evidence="1" type="ORF">FNU79_16115</name>
</gene>
<dbReference type="AlphaFoldDB" id="A0A553UKP7"/>
<name>A0A553UKP7_9DEIO</name>
<reference evidence="1 2" key="1">
    <citation type="submission" date="2019-07" db="EMBL/GenBank/DDBJ databases">
        <title>Deinococcus detaillus sp. nov., isolated from humus soil in Antarctica.</title>
        <authorList>
            <person name="Zhang K."/>
        </authorList>
    </citation>
    <scope>NUCLEOTIDE SEQUENCE [LARGE SCALE GENOMIC DNA]</scope>
    <source>
        <strain evidence="1 2">H1</strain>
    </source>
</reference>
<accession>A0A553UKP7</accession>
<proteinExistence type="predicted"/>
<evidence type="ECO:0000313" key="2">
    <source>
        <dbReference type="Proteomes" id="UP000316092"/>
    </source>
</evidence>
<protein>
    <submittedName>
        <fullName evidence="1">Uncharacterized protein</fullName>
    </submittedName>
</protein>
<evidence type="ECO:0000313" key="1">
    <source>
        <dbReference type="EMBL" id="TSA80769.1"/>
    </source>
</evidence>
<dbReference type="RefSeq" id="WP_143721820.1">
    <property type="nucleotide sequence ID" value="NZ_VKDB01000027.1"/>
</dbReference>